<dbReference type="GO" id="GO:0006357">
    <property type="term" value="P:regulation of transcription by RNA polymerase II"/>
    <property type="evidence" value="ECO:0007669"/>
    <property type="project" value="TreeGrafter"/>
</dbReference>
<keyword evidence="4 5" id="KW-0238">DNA-binding</keyword>
<protein>
    <recommendedName>
        <fullName evidence="6">THAP domain-containing protein 1</fullName>
    </recommendedName>
</protein>
<evidence type="ECO:0000256" key="1">
    <source>
        <dbReference type="ARBA" id="ARBA00022723"/>
    </source>
</evidence>
<evidence type="ECO:0000259" key="7">
    <source>
        <dbReference type="PROSITE" id="PS50950"/>
    </source>
</evidence>
<name>A0A3Q0QVF3_AMPCI</name>
<dbReference type="PANTHER" id="PTHR46600">
    <property type="entry name" value="THAP DOMAIN-CONTAINING"/>
    <property type="match status" value="1"/>
</dbReference>
<dbReference type="OMA" id="SRWLINI"/>
<dbReference type="GO" id="GO:0008270">
    <property type="term" value="F:zinc ion binding"/>
    <property type="evidence" value="ECO:0007669"/>
    <property type="project" value="UniProtKB-KW"/>
</dbReference>
<accession>A0A3Q0QVF3</accession>
<evidence type="ECO:0000256" key="6">
    <source>
        <dbReference type="RuleBase" id="RU369073"/>
    </source>
</evidence>
<dbReference type="GO" id="GO:0001935">
    <property type="term" value="P:endothelial cell proliferation"/>
    <property type="evidence" value="ECO:0007669"/>
    <property type="project" value="UniProtKB-UniRule"/>
</dbReference>
<evidence type="ECO:0000256" key="4">
    <source>
        <dbReference type="ARBA" id="ARBA00023125"/>
    </source>
</evidence>
<dbReference type="AlphaFoldDB" id="A0A3Q0QVF3"/>
<organism evidence="8 9">
    <name type="scientific">Amphilophus citrinellus</name>
    <name type="common">Midas cichlid</name>
    <name type="synonym">Cichlasoma citrinellum</name>
    <dbReference type="NCBI Taxonomy" id="61819"/>
    <lineage>
        <taxon>Eukaryota</taxon>
        <taxon>Metazoa</taxon>
        <taxon>Chordata</taxon>
        <taxon>Craniata</taxon>
        <taxon>Vertebrata</taxon>
        <taxon>Euteleostomi</taxon>
        <taxon>Actinopterygii</taxon>
        <taxon>Neopterygii</taxon>
        <taxon>Teleostei</taxon>
        <taxon>Neoteleostei</taxon>
        <taxon>Acanthomorphata</taxon>
        <taxon>Ovalentaria</taxon>
        <taxon>Cichlomorphae</taxon>
        <taxon>Cichliformes</taxon>
        <taxon>Cichlidae</taxon>
        <taxon>New World cichlids</taxon>
        <taxon>Cichlasomatinae</taxon>
        <taxon>Heroini</taxon>
        <taxon>Amphilophus</taxon>
    </lineage>
</organism>
<dbReference type="GO" id="GO:0003700">
    <property type="term" value="F:DNA-binding transcription factor activity"/>
    <property type="evidence" value="ECO:0007669"/>
    <property type="project" value="UniProtKB-UniRule"/>
</dbReference>
<comment type="similarity">
    <text evidence="6">Belongs to the THAP1 family.</text>
</comment>
<keyword evidence="9" id="KW-1185">Reference proteome</keyword>
<evidence type="ECO:0000313" key="9">
    <source>
        <dbReference type="Proteomes" id="UP000261340"/>
    </source>
</evidence>
<evidence type="ECO:0000256" key="3">
    <source>
        <dbReference type="ARBA" id="ARBA00022833"/>
    </source>
</evidence>
<dbReference type="Pfam" id="PF05485">
    <property type="entry name" value="THAP"/>
    <property type="match status" value="1"/>
</dbReference>
<keyword evidence="1" id="KW-0479">Metal-binding</keyword>
<comment type="function">
    <text evidence="6">DNA-binding transcription regulator that regulates endothelial cell proliferation and G1/S cell-cycle progression. Specifically binds the 5'-[AT]NTNN[GT]GGCA[AGT]-3' core DNA sequence and acts by modulating expression of pRB-E2F cell-cycle target genes.</text>
</comment>
<keyword evidence="2 5" id="KW-0863">Zinc-finger</keyword>
<keyword evidence="6" id="KW-0805">Transcription regulation</keyword>
<dbReference type="STRING" id="61819.ENSACIP00000001161"/>
<dbReference type="GO" id="GO:0000978">
    <property type="term" value="F:RNA polymerase II cis-regulatory region sequence-specific DNA binding"/>
    <property type="evidence" value="ECO:0007669"/>
    <property type="project" value="TreeGrafter"/>
</dbReference>
<dbReference type="GO" id="GO:0005654">
    <property type="term" value="C:nucleoplasm"/>
    <property type="evidence" value="ECO:0007669"/>
    <property type="project" value="UniProtKB-SubCell"/>
</dbReference>
<dbReference type="SMART" id="SM00980">
    <property type="entry name" value="THAP"/>
    <property type="match status" value="1"/>
</dbReference>
<sequence length="113" mass="12916">SIQSRMQCGCKTDDKYTEHCCVPLCSASSKFNGVLSFHSFPTHSDLRSRWLINIRRDPFTITSHTKVCSRHFTTDQLIEPTTPDGRRRLVRGAVPTLFEWNGFKVDSRLTSPV</sequence>
<evidence type="ECO:0000313" key="8">
    <source>
        <dbReference type="Ensembl" id="ENSACIP00000001161.1"/>
    </source>
</evidence>
<dbReference type="PROSITE" id="PS50950">
    <property type="entry name" value="ZF_THAP"/>
    <property type="match status" value="1"/>
</dbReference>
<dbReference type="InterPro" id="IPR006612">
    <property type="entry name" value="THAP_Znf"/>
</dbReference>
<keyword evidence="3" id="KW-0862">Zinc</keyword>
<dbReference type="Proteomes" id="UP000261340">
    <property type="component" value="Unplaced"/>
</dbReference>
<keyword evidence="6" id="KW-0539">Nucleus</keyword>
<proteinExistence type="inferred from homology"/>
<reference evidence="8" key="1">
    <citation type="submission" date="2025-08" db="UniProtKB">
        <authorList>
            <consortium name="Ensembl"/>
        </authorList>
    </citation>
    <scope>IDENTIFICATION</scope>
</reference>
<dbReference type="InterPro" id="IPR038441">
    <property type="entry name" value="THAP_Znf_sf"/>
</dbReference>
<dbReference type="SMART" id="SM00692">
    <property type="entry name" value="DM3"/>
    <property type="match status" value="1"/>
</dbReference>
<dbReference type="SUPFAM" id="SSF57716">
    <property type="entry name" value="Glucocorticoid receptor-like (DNA-binding domain)"/>
    <property type="match status" value="1"/>
</dbReference>
<dbReference type="Ensembl" id="ENSACIT00000001213.1">
    <property type="protein sequence ID" value="ENSACIP00000001161.1"/>
    <property type="gene ID" value="ENSACIG00000000987.1"/>
</dbReference>
<comment type="subcellular location">
    <subcellularLocation>
        <location evidence="6">Nucleus</location>
        <location evidence="6">Nucleoplasm</location>
    </subcellularLocation>
</comment>
<dbReference type="Gene3D" id="6.20.210.20">
    <property type="entry name" value="THAP domain"/>
    <property type="match status" value="1"/>
</dbReference>
<dbReference type="PANTHER" id="PTHR46600:SF7">
    <property type="entry name" value="SI:DKEY-228B2.6-RELATED"/>
    <property type="match status" value="1"/>
</dbReference>
<evidence type="ECO:0000256" key="2">
    <source>
        <dbReference type="ARBA" id="ARBA00022771"/>
    </source>
</evidence>
<keyword evidence="6" id="KW-0175">Coiled coil</keyword>
<feature type="domain" description="THAP-type" evidence="7">
    <location>
        <begin position="16"/>
        <end position="98"/>
    </location>
</feature>
<keyword evidence="6" id="KW-0131">Cell cycle</keyword>
<dbReference type="GeneTree" id="ENSGT00940000164656"/>
<evidence type="ECO:0000256" key="5">
    <source>
        <dbReference type="PROSITE-ProRule" id="PRU00309"/>
    </source>
</evidence>
<reference evidence="8" key="2">
    <citation type="submission" date="2025-09" db="UniProtKB">
        <authorList>
            <consortium name="Ensembl"/>
        </authorList>
    </citation>
    <scope>IDENTIFICATION</scope>
</reference>
<dbReference type="InterPro" id="IPR026516">
    <property type="entry name" value="THAP1/10"/>
</dbReference>
<keyword evidence="6" id="KW-0804">Transcription</keyword>